<dbReference type="InterPro" id="IPR036771">
    <property type="entry name" value="ATPsynth_dsu/esu_N"/>
</dbReference>
<keyword evidence="10 13" id="KW-0066">ATP synthesis</keyword>
<dbReference type="InterPro" id="IPR001469">
    <property type="entry name" value="ATP_synth_F1_dsu/esu"/>
</dbReference>
<dbReference type="Gene3D" id="2.60.15.10">
    <property type="entry name" value="F0F1 ATP synthase delta/epsilon subunit, N-terminal"/>
    <property type="match status" value="1"/>
</dbReference>
<dbReference type="GO" id="GO:0046933">
    <property type="term" value="F:proton-transporting ATP synthase activity, rotational mechanism"/>
    <property type="evidence" value="ECO:0007669"/>
    <property type="project" value="UniProtKB-UniRule"/>
</dbReference>
<evidence type="ECO:0000256" key="12">
    <source>
        <dbReference type="ARBA" id="ARBA00031795"/>
    </source>
</evidence>
<dbReference type="NCBIfam" id="TIGR01216">
    <property type="entry name" value="ATP_synt_epsi"/>
    <property type="match status" value="1"/>
</dbReference>
<evidence type="ECO:0000256" key="5">
    <source>
        <dbReference type="ARBA" id="ARBA00022448"/>
    </source>
</evidence>
<dbReference type="AlphaFoldDB" id="A0A662Z443"/>
<evidence type="ECO:0000256" key="4">
    <source>
        <dbReference type="ARBA" id="ARBA00014480"/>
    </source>
</evidence>
<evidence type="ECO:0000256" key="14">
    <source>
        <dbReference type="RuleBase" id="RU003656"/>
    </source>
</evidence>
<dbReference type="InterPro" id="IPR020546">
    <property type="entry name" value="ATP_synth_F1_dsu/esu_N"/>
</dbReference>
<dbReference type="Gene3D" id="1.20.5.440">
    <property type="entry name" value="ATP synthase delta/epsilon subunit, C-terminal domain"/>
    <property type="match status" value="1"/>
</dbReference>
<dbReference type="Proteomes" id="UP000243605">
    <property type="component" value="Unassembled WGS sequence"/>
</dbReference>
<evidence type="ECO:0000256" key="6">
    <source>
        <dbReference type="ARBA" id="ARBA00022781"/>
    </source>
</evidence>
<evidence type="ECO:0000256" key="13">
    <source>
        <dbReference type="HAMAP-Rule" id="MF_00530"/>
    </source>
</evidence>
<dbReference type="EMBL" id="FOIT01000004">
    <property type="protein sequence ID" value="SEW08516.1"/>
    <property type="molecule type" value="Genomic_DNA"/>
</dbReference>
<keyword evidence="7 13" id="KW-0406">Ion transport</keyword>
<evidence type="ECO:0000259" key="15">
    <source>
        <dbReference type="Pfam" id="PF00401"/>
    </source>
</evidence>
<dbReference type="RefSeq" id="WP_091475460.1">
    <property type="nucleotide sequence ID" value="NZ_FOIT01000004.1"/>
</dbReference>
<dbReference type="InterPro" id="IPR020547">
    <property type="entry name" value="ATP_synth_F1_esu_C"/>
</dbReference>
<keyword evidence="13" id="KW-1003">Cell membrane</keyword>
<keyword evidence="9 13" id="KW-0139">CF(1)</keyword>
<proteinExistence type="inferred from homology"/>
<organism evidence="17 18">
    <name type="scientific">Aliicoccus persicus</name>
    <dbReference type="NCBI Taxonomy" id="930138"/>
    <lineage>
        <taxon>Bacteria</taxon>
        <taxon>Bacillati</taxon>
        <taxon>Bacillota</taxon>
        <taxon>Bacilli</taxon>
        <taxon>Bacillales</taxon>
        <taxon>Staphylococcaceae</taxon>
        <taxon>Aliicoccus</taxon>
    </lineage>
</organism>
<dbReference type="NCBIfam" id="NF001846">
    <property type="entry name" value="PRK00571.1-3"/>
    <property type="match status" value="1"/>
</dbReference>
<keyword evidence="8 13" id="KW-0472">Membrane</keyword>
<evidence type="ECO:0000256" key="7">
    <source>
        <dbReference type="ARBA" id="ARBA00023065"/>
    </source>
</evidence>
<evidence type="ECO:0000256" key="3">
    <source>
        <dbReference type="ARBA" id="ARBA00005712"/>
    </source>
</evidence>
<evidence type="ECO:0000313" key="17">
    <source>
        <dbReference type="EMBL" id="SEW08516.1"/>
    </source>
</evidence>
<dbReference type="GO" id="GO:0005524">
    <property type="term" value="F:ATP binding"/>
    <property type="evidence" value="ECO:0007669"/>
    <property type="project" value="UniProtKB-UniRule"/>
</dbReference>
<comment type="subunit">
    <text evidence="13 14">F-type ATPases have 2 components, CF(1) - the catalytic core - and CF(0) - the membrane proton channel. CF(1) has five subunits: alpha(3), beta(3), gamma(1), delta(1), epsilon(1). CF(0) has three main subunits: a, b and c.</text>
</comment>
<reference evidence="17 18" key="1">
    <citation type="submission" date="2016-10" db="EMBL/GenBank/DDBJ databases">
        <authorList>
            <person name="Varghese N."/>
            <person name="Submissions S."/>
        </authorList>
    </citation>
    <scope>NUCLEOTIDE SEQUENCE [LARGE SCALE GENOMIC DNA]</scope>
    <source>
        <strain evidence="17 18">IBRC-M10081</strain>
    </source>
</reference>
<dbReference type="SUPFAM" id="SSF46604">
    <property type="entry name" value="Epsilon subunit of F1F0-ATP synthase C-terminal domain"/>
    <property type="match status" value="1"/>
</dbReference>
<gene>
    <name evidence="13" type="primary">atpC</name>
    <name evidence="17" type="ORF">SAMN05192557_1561</name>
</gene>
<dbReference type="CDD" id="cd12152">
    <property type="entry name" value="F1-ATPase_delta"/>
    <property type="match status" value="1"/>
</dbReference>
<dbReference type="SUPFAM" id="SSF51344">
    <property type="entry name" value="Epsilon subunit of F1F0-ATP synthase N-terminal domain"/>
    <property type="match status" value="1"/>
</dbReference>
<dbReference type="PANTHER" id="PTHR13822:SF10">
    <property type="entry name" value="ATP SYNTHASE EPSILON CHAIN, CHLOROPLASTIC"/>
    <property type="match status" value="1"/>
</dbReference>
<feature type="domain" description="ATP synthase F1 complex delta/epsilon subunit N-terminal" evidence="16">
    <location>
        <begin position="5"/>
        <end position="83"/>
    </location>
</feature>
<keyword evidence="18" id="KW-1185">Reference proteome</keyword>
<dbReference type="InterPro" id="IPR036794">
    <property type="entry name" value="ATP_F1_dsu/esu_C_sf"/>
</dbReference>
<protein>
    <recommendedName>
        <fullName evidence="4 13">ATP synthase epsilon chain</fullName>
    </recommendedName>
    <alternativeName>
        <fullName evidence="12 13">ATP synthase F1 sector epsilon subunit</fullName>
    </alternativeName>
    <alternativeName>
        <fullName evidence="11 13">F-ATPase epsilon subunit</fullName>
    </alternativeName>
</protein>
<evidence type="ECO:0000256" key="10">
    <source>
        <dbReference type="ARBA" id="ARBA00023310"/>
    </source>
</evidence>
<evidence type="ECO:0000256" key="11">
    <source>
        <dbReference type="ARBA" id="ARBA00030215"/>
    </source>
</evidence>
<dbReference type="GO" id="GO:0005886">
    <property type="term" value="C:plasma membrane"/>
    <property type="evidence" value="ECO:0007669"/>
    <property type="project" value="UniProtKB-SubCell"/>
</dbReference>
<sequence>MNTIALDIVTPNGTVFHDDECEIVVVNSVQGELGIMAGHVPVVAALKIGVLRAKINGVTEMFAVTDGFCEIRPNKVTAFVQAAEFAKDIDTERAMEARDRAEALLQKLQDERVDDFEARTALLRATNRLNVAKGK</sequence>
<evidence type="ECO:0000256" key="8">
    <source>
        <dbReference type="ARBA" id="ARBA00023136"/>
    </source>
</evidence>
<dbReference type="OrthoDB" id="9804110at2"/>
<dbReference type="Pfam" id="PF02823">
    <property type="entry name" value="ATP-synt_DE_N"/>
    <property type="match status" value="1"/>
</dbReference>
<dbReference type="PANTHER" id="PTHR13822">
    <property type="entry name" value="ATP SYNTHASE DELTA/EPSILON CHAIN"/>
    <property type="match status" value="1"/>
</dbReference>
<name>A0A662Z443_9STAP</name>
<comment type="function">
    <text evidence="1 13">Produces ATP from ADP in the presence of a proton gradient across the membrane.</text>
</comment>
<dbReference type="Pfam" id="PF00401">
    <property type="entry name" value="ATP-synt_DE"/>
    <property type="match status" value="1"/>
</dbReference>
<evidence type="ECO:0000259" key="16">
    <source>
        <dbReference type="Pfam" id="PF02823"/>
    </source>
</evidence>
<keyword evidence="5 13" id="KW-0813">Transport</keyword>
<evidence type="ECO:0000256" key="1">
    <source>
        <dbReference type="ARBA" id="ARBA00003543"/>
    </source>
</evidence>
<keyword evidence="6 13" id="KW-0375">Hydrogen ion transport</keyword>
<evidence type="ECO:0000313" key="18">
    <source>
        <dbReference type="Proteomes" id="UP000243605"/>
    </source>
</evidence>
<dbReference type="HAMAP" id="MF_00530">
    <property type="entry name" value="ATP_synth_epsil_bac"/>
    <property type="match status" value="1"/>
</dbReference>
<comment type="similarity">
    <text evidence="3 13 14">Belongs to the ATPase epsilon chain family.</text>
</comment>
<feature type="domain" description="ATP synthase epsilon subunit C-terminal" evidence="15">
    <location>
        <begin position="87"/>
        <end position="133"/>
    </location>
</feature>
<evidence type="ECO:0000256" key="9">
    <source>
        <dbReference type="ARBA" id="ARBA00023196"/>
    </source>
</evidence>
<dbReference type="GO" id="GO:0045259">
    <property type="term" value="C:proton-transporting ATP synthase complex"/>
    <property type="evidence" value="ECO:0007669"/>
    <property type="project" value="UniProtKB-KW"/>
</dbReference>
<evidence type="ECO:0000256" key="2">
    <source>
        <dbReference type="ARBA" id="ARBA00004202"/>
    </source>
</evidence>
<accession>A0A662Z443</accession>
<comment type="subcellular location">
    <subcellularLocation>
        <location evidence="2 13">Cell membrane</location>
        <topology evidence="2 13">Peripheral membrane protein</topology>
    </subcellularLocation>
</comment>